<sequence>MPQTPHPQLLTSGEVAEIFRVNPRTVRRWAEAGTLSSIRTVGGHFRYDRLEVENLLEGGREEQDPGA</sequence>
<dbReference type="InterPro" id="IPR010093">
    <property type="entry name" value="SinI_DNA-bd"/>
</dbReference>
<dbReference type="RefSeq" id="WP_191806105.1">
    <property type="nucleotide sequence ID" value="NZ_JACSQF010000034.1"/>
</dbReference>
<name>A0ABR8U4G6_9CELL</name>
<dbReference type="Pfam" id="PF12728">
    <property type="entry name" value="HTH_17"/>
    <property type="match status" value="1"/>
</dbReference>
<evidence type="ECO:0000313" key="2">
    <source>
        <dbReference type="EMBL" id="MBD7982926.1"/>
    </source>
</evidence>
<protein>
    <submittedName>
        <fullName evidence="2">BldC family transcriptional regulator</fullName>
    </submittedName>
</protein>
<dbReference type="InterPro" id="IPR048048">
    <property type="entry name" value="BldC-like"/>
</dbReference>
<keyword evidence="3" id="KW-1185">Reference proteome</keyword>
<dbReference type="Proteomes" id="UP000655570">
    <property type="component" value="Unassembled WGS sequence"/>
</dbReference>
<proteinExistence type="predicted"/>
<evidence type="ECO:0000259" key="1">
    <source>
        <dbReference type="Pfam" id="PF12728"/>
    </source>
</evidence>
<dbReference type="InterPro" id="IPR009061">
    <property type="entry name" value="DNA-bd_dom_put_sf"/>
</dbReference>
<dbReference type="NCBIfam" id="TIGR01764">
    <property type="entry name" value="excise"/>
    <property type="match status" value="1"/>
</dbReference>
<dbReference type="SUPFAM" id="SSF46955">
    <property type="entry name" value="Putative DNA-binding domain"/>
    <property type="match status" value="1"/>
</dbReference>
<dbReference type="InterPro" id="IPR041657">
    <property type="entry name" value="HTH_17"/>
</dbReference>
<gene>
    <name evidence="2" type="ORF">H9641_19705</name>
</gene>
<dbReference type="NCBIfam" id="NF033787">
    <property type="entry name" value="HTH_BldC"/>
    <property type="match status" value="1"/>
</dbReference>
<reference evidence="2 3" key="1">
    <citation type="submission" date="2020-08" db="EMBL/GenBank/DDBJ databases">
        <title>A Genomic Blueprint of the Chicken Gut Microbiome.</title>
        <authorList>
            <person name="Gilroy R."/>
            <person name="Ravi A."/>
            <person name="Getino M."/>
            <person name="Pursley I."/>
            <person name="Horton D.L."/>
            <person name="Alikhan N.-F."/>
            <person name="Baker D."/>
            <person name="Gharbi K."/>
            <person name="Hall N."/>
            <person name="Watson M."/>
            <person name="Adriaenssens E.M."/>
            <person name="Foster-Nyarko E."/>
            <person name="Jarju S."/>
            <person name="Secka A."/>
            <person name="Antonio M."/>
            <person name="Oren A."/>
            <person name="Chaudhuri R."/>
            <person name="La Ragione R.M."/>
            <person name="Hildebrand F."/>
            <person name="Pallen M.J."/>
        </authorList>
    </citation>
    <scope>NUCLEOTIDE SEQUENCE [LARGE SCALE GENOMIC DNA]</scope>
    <source>
        <strain evidence="2 3">Sa2CUA9</strain>
    </source>
</reference>
<dbReference type="EMBL" id="JACSQF010000034">
    <property type="protein sequence ID" value="MBD7982926.1"/>
    <property type="molecule type" value="Genomic_DNA"/>
</dbReference>
<evidence type="ECO:0000313" key="3">
    <source>
        <dbReference type="Proteomes" id="UP000655570"/>
    </source>
</evidence>
<organism evidence="2 3">
    <name type="scientific">Oerskovia merdavium</name>
    <dbReference type="NCBI Taxonomy" id="2762227"/>
    <lineage>
        <taxon>Bacteria</taxon>
        <taxon>Bacillati</taxon>
        <taxon>Actinomycetota</taxon>
        <taxon>Actinomycetes</taxon>
        <taxon>Micrococcales</taxon>
        <taxon>Cellulomonadaceae</taxon>
        <taxon>Oerskovia</taxon>
    </lineage>
</organism>
<feature type="domain" description="Helix-turn-helix" evidence="1">
    <location>
        <begin position="9"/>
        <end position="59"/>
    </location>
</feature>
<dbReference type="CDD" id="cd04762">
    <property type="entry name" value="HTH_MerR-trunc"/>
    <property type="match status" value="1"/>
</dbReference>
<accession>A0ABR8U4G6</accession>
<comment type="caution">
    <text evidence="2">The sequence shown here is derived from an EMBL/GenBank/DDBJ whole genome shotgun (WGS) entry which is preliminary data.</text>
</comment>
<dbReference type="Gene3D" id="1.10.1660.10">
    <property type="match status" value="1"/>
</dbReference>